<evidence type="ECO:0000256" key="1">
    <source>
        <dbReference type="SAM" id="SignalP"/>
    </source>
</evidence>
<comment type="caution">
    <text evidence="3">The sequence shown here is derived from an EMBL/GenBank/DDBJ whole genome shotgun (WGS) entry which is preliminary data.</text>
</comment>
<feature type="chain" id="PRO_5045667691" description="Beta-lactamase class A catalytic domain-containing protein" evidence="1">
    <location>
        <begin position="25"/>
        <end position="290"/>
    </location>
</feature>
<accession>A0ABN2KW26</accession>
<protein>
    <recommendedName>
        <fullName evidence="2">Beta-lactamase class A catalytic domain-containing protein</fullName>
    </recommendedName>
</protein>
<proteinExistence type="predicted"/>
<dbReference type="SUPFAM" id="SSF56601">
    <property type="entry name" value="beta-lactamase/transpeptidase-like"/>
    <property type="match status" value="1"/>
</dbReference>
<feature type="signal peptide" evidence="1">
    <location>
        <begin position="1"/>
        <end position="24"/>
    </location>
</feature>
<dbReference type="PANTHER" id="PTHR35333">
    <property type="entry name" value="BETA-LACTAMASE"/>
    <property type="match status" value="1"/>
</dbReference>
<dbReference type="Gene3D" id="3.40.710.10">
    <property type="entry name" value="DD-peptidase/beta-lactamase superfamily"/>
    <property type="match status" value="1"/>
</dbReference>
<dbReference type="InterPro" id="IPR045155">
    <property type="entry name" value="Beta-lactam_cat"/>
</dbReference>
<gene>
    <name evidence="3" type="ORF">GCM10009681_41840</name>
</gene>
<dbReference type="EMBL" id="BAAALS010000022">
    <property type="protein sequence ID" value="GAA1766383.1"/>
    <property type="molecule type" value="Genomic_DNA"/>
</dbReference>
<evidence type="ECO:0000259" key="2">
    <source>
        <dbReference type="Pfam" id="PF13354"/>
    </source>
</evidence>
<feature type="domain" description="Beta-lactamase class A catalytic" evidence="2">
    <location>
        <begin position="121"/>
        <end position="238"/>
    </location>
</feature>
<reference evidence="3 4" key="1">
    <citation type="journal article" date="2019" name="Int. J. Syst. Evol. Microbiol.">
        <title>The Global Catalogue of Microorganisms (GCM) 10K type strain sequencing project: providing services to taxonomists for standard genome sequencing and annotation.</title>
        <authorList>
            <consortium name="The Broad Institute Genomics Platform"/>
            <consortium name="The Broad Institute Genome Sequencing Center for Infectious Disease"/>
            <person name="Wu L."/>
            <person name="Ma J."/>
        </authorList>
    </citation>
    <scope>NUCLEOTIDE SEQUENCE [LARGE SCALE GENOMIC DNA]</scope>
    <source>
        <strain evidence="3 4">JCM 13249</strain>
    </source>
</reference>
<dbReference type="Pfam" id="PF13354">
    <property type="entry name" value="Beta-lactamase2"/>
    <property type="match status" value="1"/>
</dbReference>
<keyword evidence="4" id="KW-1185">Reference proteome</keyword>
<keyword evidence="1" id="KW-0732">Signal</keyword>
<dbReference type="InterPro" id="IPR000871">
    <property type="entry name" value="Beta-lactam_class-A"/>
</dbReference>
<dbReference type="PANTHER" id="PTHR35333:SF3">
    <property type="entry name" value="BETA-LACTAMASE-TYPE TRANSPEPTIDASE FOLD CONTAINING PROTEIN"/>
    <property type="match status" value="1"/>
</dbReference>
<evidence type="ECO:0000313" key="3">
    <source>
        <dbReference type="EMBL" id="GAA1766383.1"/>
    </source>
</evidence>
<evidence type="ECO:0000313" key="4">
    <source>
        <dbReference type="Proteomes" id="UP001500655"/>
    </source>
</evidence>
<sequence>MLMSVSVAMIAAVGAYLVTPAAPAAALVGPAASAARAATAALTPTGAAATGLGAAARLTRALAALPLDRWVEFSIAVRNNRSGVTYRYRSSDTYETASIVKLDILAALLLSAQDAGRSLTTTERSLAERMMRASDNAAATTLFQRVGGASGLRAANGRLGLTATAPSSSWGLTRTTVGDQLTLVNKALGRSGPLTAASRAYIRSLMTTVNGDQDWGVPAGARAGETAAVKNGWLSRGTESGRWIINSVGRITGPRTDLTVAVLSHGHSGMSTGVATTERVVTLVRQYLAW</sequence>
<dbReference type="Proteomes" id="UP001500655">
    <property type="component" value="Unassembled WGS sequence"/>
</dbReference>
<organism evidence="3 4">
    <name type="scientific">Luedemannella helvata</name>
    <dbReference type="NCBI Taxonomy" id="349315"/>
    <lineage>
        <taxon>Bacteria</taxon>
        <taxon>Bacillati</taxon>
        <taxon>Actinomycetota</taxon>
        <taxon>Actinomycetes</taxon>
        <taxon>Micromonosporales</taxon>
        <taxon>Micromonosporaceae</taxon>
        <taxon>Luedemannella</taxon>
    </lineage>
</organism>
<dbReference type="InterPro" id="IPR012338">
    <property type="entry name" value="Beta-lactam/transpept-like"/>
</dbReference>
<name>A0ABN2KW26_9ACTN</name>